<organism evidence="2 3">
    <name type="scientific">Emiliania huxleyi (strain CCMP1516)</name>
    <dbReference type="NCBI Taxonomy" id="280463"/>
    <lineage>
        <taxon>Eukaryota</taxon>
        <taxon>Haptista</taxon>
        <taxon>Haptophyta</taxon>
        <taxon>Prymnesiophyceae</taxon>
        <taxon>Isochrysidales</taxon>
        <taxon>Noelaerhabdaceae</taxon>
        <taxon>Emiliania</taxon>
    </lineage>
</organism>
<dbReference type="HOGENOM" id="CLU_422400_0_0_1"/>
<feature type="transmembrane region" description="Helical" evidence="1">
    <location>
        <begin position="591"/>
        <end position="613"/>
    </location>
</feature>
<keyword evidence="3" id="KW-1185">Reference proteome</keyword>
<dbReference type="AlphaFoldDB" id="A0A0D3J6X9"/>
<reference evidence="3" key="1">
    <citation type="journal article" date="2013" name="Nature">
        <title>Pan genome of the phytoplankton Emiliania underpins its global distribution.</title>
        <authorList>
            <person name="Read B.A."/>
            <person name="Kegel J."/>
            <person name="Klute M.J."/>
            <person name="Kuo A."/>
            <person name="Lefebvre S.C."/>
            <person name="Maumus F."/>
            <person name="Mayer C."/>
            <person name="Miller J."/>
            <person name="Monier A."/>
            <person name="Salamov A."/>
            <person name="Young J."/>
            <person name="Aguilar M."/>
            <person name="Claverie J.M."/>
            <person name="Frickenhaus S."/>
            <person name="Gonzalez K."/>
            <person name="Herman E.K."/>
            <person name="Lin Y.C."/>
            <person name="Napier J."/>
            <person name="Ogata H."/>
            <person name="Sarno A.F."/>
            <person name="Shmutz J."/>
            <person name="Schroeder D."/>
            <person name="de Vargas C."/>
            <person name="Verret F."/>
            <person name="von Dassow P."/>
            <person name="Valentin K."/>
            <person name="Van de Peer Y."/>
            <person name="Wheeler G."/>
            <person name="Dacks J.B."/>
            <person name="Delwiche C.F."/>
            <person name="Dyhrman S.T."/>
            <person name="Glockner G."/>
            <person name="John U."/>
            <person name="Richards T."/>
            <person name="Worden A.Z."/>
            <person name="Zhang X."/>
            <person name="Grigoriev I.V."/>
            <person name="Allen A.E."/>
            <person name="Bidle K."/>
            <person name="Borodovsky M."/>
            <person name="Bowler C."/>
            <person name="Brownlee C."/>
            <person name="Cock J.M."/>
            <person name="Elias M."/>
            <person name="Gladyshev V.N."/>
            <person name="Groth M."/>
            <person name="Guda C."/>
            <person name="Hadaegh A."/>
            <person name="Iglesias-Rodriguez M.D."/>
            <person name="Jenkins J."/>
            <person name="Jones B.M."/>
            <person name="Lawson T."/>
            <person name="Leese F."/>
            <person name="Lindquist E."/>
            <person name="Lobanov A."/>
            <person name="Lomsadze A."/>
            <person name="Malik S.B."/>
            <person name="Marsh M.E."/>
            <person name="Mackinder L."/>
            <person name="Mock T."/>
            <person name="Mueller-Roeber B."/>
            <person name="Pagarete A."/>
            <person name="Parker M."/>
            <person name="Probert I."/>
            <person name="Quesneville H."/>
            <person name="Raines C."/>
            <person name="Rensing S.A."/>
            <person name="Riano-Pachon D.M."/>
            <person name="Richier S."/>
            <person name="Rokitta S."/>
            <person name="Shiraiwa Y."/>
            <person name="Soanes D.M."/>
            <person name="van der Giezen M."/>
            <person name="Wahlund T.M."/>
            <person name="Williams B."/>
            <person name="Wilson W."/>
            <person name="Wolfe G."/>
            <person name="Wurch L.L."/>
        </authorList>
    </citation>
    <scope>NUCLEOTIDE SEQUENCE</scope>
</reference>
<proteinExistence type="predicted"/>
<evidence type="ECO:0000313" key="3">
    <source>
        <dbReference type="Proteomes" id="UP000013827"/>
    </source>
</evidence>
<feature type="transmembrane region" description="Helical" evidence="1">
    <location>
        <begin position="535"/>
        <end position="555"/>
    </location>
</feature>
<dbReference type="KEGG" id="ehx:EMIHUDRAFT_243041"/>
<dbReference type="GeneID" id="17264812"/>
<sequence length="649" mass="70477">MVAAYELASHQRQCASAQPLPFVQMQHPGVQQQMYLPPSSGCMHGQSLADQWASCASMAMPSQASGFGWPAAHALMDPAWLDELQLLRRGIPTGAAVVEAATQTPPTGEQLTTPPRYVGTVTEVVEQRGERLWLVTYDSQPDKPYAHNFANTKRNEAHVDVYNATLFAVLGEDATPFECASAELLDARRASLRNAAGAVVTAECLKATQRLVDVSTPIGKCVYRVPANKKELLNSPEREHWLAADEKGLDCILRGPGNCLVPVTVPAAKGVPVQRCVTARKIKVDQATGRLDKHDPYKSRHSADGGFAKVQRERAGLPASQVPATSTVVDDMTTKLFLGHAAAIDANLTKGDVGNAYIKAKRQGPVGYMSLPSTLPMTDEDGTQLCIELSTPLWGADQAMGVWSWGQGLRRAAADHHRMEGRNLSLEKQRFNKTVQHYRGRVEHLIGQWYLGVFLVLSILGILSFVPNFGNTGYLFVMDEAVDEANKYCAGDVKYLTIDDVLGLDRGQDTCPQACKCDGKPCDFDEISTLWEAEAGFGFALLVLTILTYAVAFTGALQESPALLKPFVYIMPALMGLGLITWNPWPAESDFNRLIVASIAIGWTVYVVSWVFVASQVFEVRVFLAHLAKQTGGPAVTGHPVAVAMVQAA</sequence>
<feature type="transmembrane region" description="Helical" evidence="1">
    <location>
        <begin position="567"/>
        <end position="585"/>
    </location>
</feature>
<dbReference type="RefSeq" id="XP_005771693.1">
    <property type="nucleotide sequence ID" value="XM_005771636.1"/>
</dbReference>
<name>A0A0D3J6X9_EMIH1</name>
<protein>
    <submittedName>
        <fullName evidence="2">Uncharacterized protein</fullName>
    </submittedName>
</protein>
<keyword evidence="1" id="KW-0812">Transmembrane</keyword>
<feature type="transmembrane region" description="Helical" evidence="1">
    <location>
        <begin position="449"/>
        <end position="469"/>
    </location>
</feature>
<evidence type="ECO:0000256" key="1">
    <source>
        <dbReference type="SAM" id="Phobius"/>
    </source>
</evidence>
<dbReference type="Proteomes" id="UP000013827">
    <property type="component" value="Unassembled WGS sequence"/>
</dbReference>
<evidence type="ECO:0000313" key="2">
    <source>
        <dbReference type="EnsemblProtists" id="EOD19264"/>
    </source>
</evidence>
<keyword evidence="1" id="KW-0472">Membrane</keyword>
<dbReference type="PaxDb" id="2903-EOD19264"/>
<reference evidence="2" key="2">
    <citation type="submission" date="2024-10" db="UniProtKB">
        <authorList>
            <consortium name="EnsemblProtists"/>
        </authorList>
    </citation>
    <scope>IDENTIFICATION</scope>
</reference>
<accession>A0A0D3J6X9</accession>
<keyword evidence="1" id="KW-1133">Transmembrane helix</keyword>
<dbReference type="EnsemblProtists" id="EOD19264">
    <property type="protein sequence ID" value="EOD19264"/>
    <property type="gene ID" value="EMIHUDRAFT_243041"/>
</dbReference>